<organism evidence="2">
    <name type="scientific">bioreactor metagenome</name>
    <dbReference type="NCBI Taxonomy" id="1076179"/>
    <lineage>
        <taxon>unclassified sequences</taxon>
        <taxon>metagenomes</taxon>
        <taxon>ecological metagenomes</taxon>
    </lineage>
</organism>
<sequence length="329" mass="38116">MSLCNNFDFVVIGGGNFFELKWDYSCTGTTINISTDTLNQIKVPIFFNALGCDVAKGASQSAISKFESFLDVITSSDKYMVSIRNDGSYKTLNDLYGNKYNESIYRVPDGGFFFKTKPFYYPELNPKYKSLGINIVSDMKKVRFSKQQIEGIEYEEFIESFARVINNFFYAYEGYQIILFPHIYSDLEAIYKLLERIDDRFRRKRVVVAPYLTGEGADEYIFGLYKQCEVILGMRFHSNVCSIAQQIPTIALSSYKKIVDLYDELQLSDRVVEVNKRGFDNKLQNQIEFTLKNIEDVKKRYGIVNANLLIKGKAFYDEVKKWCMKNDII</sequence>
<name>A0A645DYH1_9ZZZZ</name>
<evidence type="ECO:0000259" key="1">
    <source>
        <dbReference type="Pfam" id="PF04230"/>
    </source>
</evidence>
<comment type="caution">
    <text evidence="2">The sequence shown here is derived from an EMBL/GenBank/DDBJ whole genome shotgun (WGS) entry which is preliminary data.</text>
</comment>
<proteinExistence type="predicted"/>
<feature type="domain" description="Polysaccharide pyruvyl transferase" evidence="1">
    <location>
        <begin position="8"/>
        <end position="253"/>
    </location>
</feature>
<accession>A0A645DYH1</accession>
<protein>
    <recommendedName>
        <fullName evidence="1">Polysaccharide pyruvyl transferase domain-containing protein</fullName>
    </recommendedName>
</protein>
<dbReference type="Pfam" id="PF04230">
    <property type="entry name" value="PS_pyruv_trans"/>
    <property type="match status" value="1"/>
</dbReference>
<reference evidence="2" key="1">
    <citation type="submission" date="2019-08" db="EMBL/GenBank/DDBJ databases">
        <authorList>
            <person name="Kucharzyk K."/>
            <person name="Murdoch R.W."/>
            <person name="Higgins S."/>
            <person name="Loffler F."/>
        </authorList>
    </citation>
    <scope>NUCLEOTIDE SEQUENCE</scope>
</reference>
<dbReference type="EMBL" id="VSSQ01040856">
    <property type="protein sequence ID" value="MPM94178.1"/>
    <property type="molecule type" value="Genomic_DNA"/>
</dbReference>
<dbReference type="PANTHER" id="PTHR36836">
    <property type="entry name" value="COLANIC ACID BIOSYNTHESIS PROTEIN WCAK"/>
    <property type="match status" value="1"/>
</dbReference>
<dbReference type="PANTHER" id="PTHR36836:SF1">
    <property type="entry name" value="COLANIC ACID BIOSYNTHESIS PROTEIN WCAK"/>
    <property type="match status" value="1"/>
</dbReference>
<dbReference type="AlphaFoldDB" id="A0A645DYH1"/>
<gene>
    <name evidence="2" type="ORF">SDC9_141323</name>
</gene>
<evidence type="ECO:0000313" key="2">
    <source>
        <dbReference type="EMBL" id="MPM94178.1"/>
    </source>
</evidence>
<dbReference type="InterPro" id="IPR007345">
    <property type="entry name" value="Polysacch_pyruvyl_Trfase"/>
</dbReference>